<evidence type="ECO:0000256" key="2">
    <source>
        <dbReference type="ARBA" id="ARBA00009215"/>
    </source>
</evidence>
<organism evidence="12 13">
    <name type="scientific">Rhizoctonia solani</name>
    <dbReference type="NCBI Taxonomy" id="456999"/>
    <lineage>
        <taxon>Eukaryota</taxon>
        <taxon>Fungi</taxon>
        <taxon>Dikarya</taxon>
        <taxon>Basidiomycota</taxon>
        <taxon>Agaricomycotina</taxon>
        <taxon>Agaricomycetes</taxon>
        <taxon>Cantharellales</taxon>
        <taxon>Ceratobasidiaceae</taxon>
        <taxon>Rhizoctonia</taxon>
    </lineage>
</organism>
<evidence type="ECO:0000313" key="12">
    <source>
        <dbReference type="EMBL" id="CAE6426451.1"/>
    </source>
</evidence>
<dbReference type="PANTHER" id="PTHR24016:SF0">
    <property type="entry name" value="CONSERVED OLIGOMERIC GOLGI COMPLEX SUBUNIT 4"/>
    <property type="match status" value="1"/>
</dbReference>
<keyword evidence="7" id="KW-0472">Membrane</keyword>
<feature type="domain" description="Conserved oligomeric Golgi complex subunit 4 N-terminal" evidence="11">
    <location>
        <begin position="44"/>
        <end position="150"/>
    </location>
</feature>
<dbReference type="GO" id="GO:0000139">
    <property type="term" value="C:Golgi membrane"/>
    <property type="evidence" value="ECO:0007669"/>
    <property type="project" value="UniProtKB-SubCell"/>
</dbReference>
<evidence type="ECO:0000256" key="7">
    <source>
        <dbReference type="ARBA" id="ARBA00023136"/>
    </source>
</evidence>
<evidence type="ECO:0000259" key="11">
    <source>
        <dbReference type="Pfam" id="PF20663"/>
    </source>
</evidence>
<evidence type="ECO:0000256" key="4">
    <source>
        <dbReference type="ARBA" id="ARBA00022448"/>
    </source>
</evidence>
<reference evidence="12" key="1">
    <citation type="submission" date="2021-01" db="EMBL/GenBank/DDBJ databases">
        <authorList>
            <person name="Kaushik A."/>
        </authorList>
    </citation>
    <scope>NUCLEOTIDE SEQUENCE</scope>
    <source>
        <strain evidence="12">AG2-2IIIB</strain>
    </source>
</reference>
<gene>
    <name evidence="12" type="ORF">RDB_LOCUS59037</name>
</gene>
<name>A0A8H2XGZ6_9AGAM</name>
<evidence type="ECO:0000256" key="6">
    <source>
        <dbReference type="ARBA" id="ARBA00023034"/>
    </source>
</evidence>
<keyword evidence="6" id="KW-0333">Golgi apparatus</keyword>
<evidence type="ECO:0000256" key="5">
    <source>
        <dbReference type="ARBA" id="ARBA00022927"/>
    </source>
</evidence>
<comment type="similarity">
    <text evidence="2">Belongs to the COG4 family.</text>
</comment>
<protein>
    <recommendedName>
        <fullName evidence="3">Conserved oligomeric Golgi complex subunit 4</fullName>
    </recommendedName>
    <alternativeName>
        <fullName evidence="8">Component of oligomeric Golgi complex 4</fullName>
    </alternativeName>
</protein>
<dbReference type="Pfam" id="PF20663">
    <property type="entry name" value="COG4_N"/>
    <property type="match status" value="1"/>
</dbReference>
<keyword evidence="5" id="KW-0653">Protein transport</keyword>
<feature type="non-terminal residue" evidence="12">
    <location>
        <position position="324"/>
    </location>
</feature>
<dbReference type="PANTHER" id="PTHR24016">
    <property type="entry name" value="CONSERVED OLIGOMERIC GOLGI COMPLEX SUBUNIT 4"/>
    <property type="match status" value="1"/>
</dbReference>
<evidence type="ECO:0000313" key="13">
    <source>
        <dbReference type="Proteomes" id="UP000663843"/>
    </source>
</evidence>
<feature type="region of interest" description="Disordered" evidence="9">
    <location>
        <begin position="299"/>
        <end position="324"/>
    </location>
</feature>
<feature type="domain" description="COG4 transport protein middle alpha-helical bundle" evidence="10">
    <location>
        <begin position="216"/>
        <end position="323"/>
    </location>
</feature>
<evidence type="ECO:0000256" key="8">
    <source>
        <dbReference type="ARBA" id="ARBA00031340"/>
    </source>
</evidence>
<evidence type="ECO:0000256" key="1">
    <source>
        <dbReference type="ARBA" id="ARBA00004395"/>
    </source>
</evidence>
<evidence type="ECO:0000256" key="9">
    <source>
        <dbReference type="SAM" id="MobiDB-lite"/>
    </source>
</evidence>
<dbReference type="InterPro" id="IPR048682">
    <property type="entry name" value="COG4"/>
</dbReference>
<dbReference type="Pfam" id="PF08318">
    <property type="entry name" value="COG4_m"/>
    <property type="match status" value="1"/>
</dbReference>
<dbReference type="AlphaFoldDB" id="A0A8H2XGZ6"/>
<sequence length="324" mass="35222">MNARTATRIEDVLAALSKSEAEESELSHSLAEIIADRDRIRTALARLENLVPVLDSLVQRGEKLNDNVGRTAETAERVGAGVRGLERVMGRVRIAAERVGQVADAKASLAALQSAMEQRDWETAARHCARAMAVPKEVMEGPFAQVAIPSTDLPDPPTQTLADARTALLGVFRKEFDAAAIARDPVAISSKTGTSARQRYDTRPGHSRLDSLILGTKASSPIYYTAALTALYESVAGLIDQHQPVVEKYYGSGNMHTVVARLLRECDRVVNGLYDGWEEERDISRKLADARTATFQALVPSARAKPGQTPIVEDSGPDPREIDR</sequence>
<keyword evidence="4" id="KW-0813">Transport</keyword>
<dbReference type="EMBL" id="CAJMWT010001943">
    <property type="protein sequence ID" value="CAE6426451.1"/>
    <property type="molecule type" value="Genomic_DNA"/>
</dbReference>
<dbReference type="GO" id="GO:0015031">
    <property type="term" value="P:protein transport"/>
    <property type="evidence" value="ECO:0007669"/>
    <property type="project" value="UniProtKB-KW"/>
</dbReference>
<dbReference type="InterPro" id="IPR048680">
    <property type="entry name" value="COG4_N"/>
</dbReference>
<proteinExistence type="inferred from homology"/>
<evidence type="ECO:0000259" key="10">
    <source>
        <dbReference type="Pfam" id="PF08318"/>
    </source>
</evidence>
<dbReference type="Proteomes" id="UP000663843">
    <property type="component" value="Unassembled WGS sequence"/>
</dbReference>
<accession>A0A8H2XGZ6</accession>
<comment type="subcellular location">
    <subcellularLocation>
        <location evidence="1">Golgi apparatus membrane</location>
        <topology evidence="1">Peripheral membrane protein</topology>
    </subcellularLocation>
</comment>
<dbReference type="InterPro" id="IPR013167">
    <property type="entry name" value="COG4_M"/>
</dbReference>
<comment type="caution">
    <text evidence="12">The sequence shown here is derived from an EMBL/GenBank/DDBJ whole genome shotgun (WGS) entry which is preliminary data.</text>
</comment>
<evidence type="ECO:0000256" key="3">
    <source>
        <dbReference type="ARBA" id="ARBA00020975"/>
    </source>
</evidence>